<gene>
    <name evidence="2" type="ORF">FHR33_008517</name>
</gene>
<dbReference type="AlphaFoldDB" id="A0A7W5V8M2"/>
<dbReference type="InterPro" id="IPR004360">
    <property type="entry name" value="Glyas_Fos-R_dOase_dom"/>
</dbReference>
<sequence length="254" mass="26955">MLTTRFVPGAPNWLDLGAPDVKAAAAFYSGVFGWSFEPAGPYSGDYGFLRHEGKTVAAMGPLTEEGARPAWTTYFATPDADATAQLVVRHDGRVRAAPSDVFTRGRLALFTDPAGAEFGVWQAGDLVGLDLVTEPGSLGWLELHVADPKAVLPFYQAVFGWRAEAVPMGPATYTVLSTGESEDTSFGGLVELMEGEGPHWRPYFEVSECDGTVSMTQQLGGTVVVPAESVQGVGRFATLADPFGARFSVITSSP</sequence>
<organism evidence="2 3">
    <name type="scientific">Nonomuraea dietziae</name>
    <dbReference type="NCBI Taxonomy" id="65515"/>
    <lineage>
        <taxon>Bacteria</taxon>
        <taxon>Bacillati</taxon>
        <taxon>Actinomycetota</taxon>
        <taxon>Actinomycetes</taxon>
        <taxon>Streptosporangiales</taxon>
        <taxon>Streptosporangiaceae</taxon>
        <taxon>Nonomuraea</taxon>
    </lineage>
</organism>
<keyword evidence="3" id="KW-1185">Reference proteome</keyword>
<dbReference type="Pfam" id="PF18029">
    <property type="entry name" value="Glyoxalase_6"/>
    <property type="match status" value="1"/>
</dbReference>
<feature type="domain" description="VOC" evidence="1">
    <location>
        <begin position="10"/>
        <end position="123"/>
    </location>
</feature>
<dbReference type="GeneID" id="95394674"/>
<dbReference type="InterPro" id="IPR041581">
    <property type="entry name" value="Glyoxalase_6"/>
</dbReference>
<proteinExistence type="predicted"/>
<dbReference type="Pfam" id="PF00903">
    <property type="entry name" value="Glyoxalase"/>
    <property type="match status" value="1"/>
</dbReference>
<feature type="domain" description="VOC" evidence="1">
    <location>
        <begin position="137"/>
        <end position="252"/>
    </location>
</feature>
<dbReference type="RefSeq" id="WP_183659658.1">
    <property type="nucleotide sequence ID" value="NZ_JACIBV010000001.1"/>
</dbReference>
<evidence type="ECO:0000313" key="2">
    <source>
        <dbReference type="EMBL" id="MBB3732657.1"/>
    </source>
</evidence>
<dbReference type="SUPFAM" id="SSF54593">
    <property type="entry name" value="Glyoxalase/Bleomycin resistance protein/Dihydroxybiphenyl dioxygenase"/>
    <property type="match status" value="2"/>
</dbReference>
<dbReference type="InterPro" id="IPR037523">
    <property type="entry name" value="VOC_core"/>
</dbReference>
<comment type="caution">
    <text evidence="2">The sequence shown here is derived from an EMBL/GenBank/DDBJ whole genome shotgun (WGS) entry which is preliminary data.</text>
</comment>
<evidence type="ECO:0000313" key="3">
    <source>
        <dbReference type="Proteomes" id="UP000579945"/>
    </source>
</evidence>
<dbReference type="InterPro" id="IPR052164">
    <property type="entry name" value="Anthracycline_SecMetBiosynth"/>
</dbReference>
<accession>A0A7W5V8M2</accession>
<dbReference type="Proteomes" id="UP000579945">
    <property type="component" value="Unassembled WGS sequence"/>
</dbReference>
<dbReference type="EMBL" id="JACIBV010000001">
    <property type="protein sequence ID" value="MBB3732657.1"/>
    <property type="molecule type" value="Genomic_DNA"/>
</dbReference>
<protein>
    <recommendedName>
        <fullName evidence="1">VOC domain-containing protein</fullName>
    </recommendedName>
</protein>
<dbReference type="PROSITE" id="PS51819">
    <property type="entry name" value="VOC"/>
    <property type="match status" value="2"/>
</dbReference>
<dbReference type="PANTHER" id="PTHR33993:SF10">
    <property type="entry name" value="CONSERVED PROTEIN"/>
    <property type="match status" value="1"/>
</dbReference>
<dbReference type="InterPro" id="IPR029068">
    <property type="entry name" value="Glyas_Bleomycin-R_OHBP_Dase"/>
</dbReference>
<reference evidence="2 3" key="1">
    <citation type="submission" date="2020-08" db="EMBL/GenBank/DDBJ databases">
        <title>Sequencing the genomes of 1000 actinobacteria strains.</title>
        <authorList>
            <person name="Klenk H.-P."/>
        </authorList>
    </citation>
    <scope>NUCLEOTIDE SEQUENCE [LARGE SCALE GENOMIC DNA]</scope>
    <source>
        <strain evidence="2 3">DSM 44320</strain>
    </source>
</reference>
<evidence type="ECO:0000259" key="1">
    <source>
        <dbReference type="PROSITE" id="PS51819"/>
    </source>
</evidence>
<dbReference type="PANTHER" id="PTHR33993">
    <property type="entry name" value="GLYOXALASE-RELATED"/>
    <property type="match status" value="1"/>
</dbReference>
<name>A0A7W5V8M2_9ACTN</name>
<dbReference type="Gene3D" id="3.10.180.10">
    <property type="entry name" value="2,3-Dihydroxybiphenyl 1,2-Dioxygenase, domain 1"/>
    <property type="match status" value="2"/>
</dbReference>
<dbReference type="CDD" id="cd07247">
    <property type="entry name" value="SgaA_N_like"/>
    <property type="match status" value="2"/>
</dbReference>